<comment type="caution">
    <text evidence="1">The sequence shown here is derived from an EMBL/GenBank/DDBJ whole genome shotgun (WGS) entry which is preliminary data.</text>
</comment>
<evidence type="ECO:0000313" key="1">
    <source>
        <dbReference type="EMBL" id="PTI74644.1"/>
    </source>
</evidence>
<evidence type="ECO:0008006" key="3">
    <source>
        <dbReference type="Google" id="ProtNLM"/>
    </source>
</evidence>
<reference evidence="1 2" key="1">
    <citation type="journal article" date="2016" name="Front. Microbiol.">
        <title>Comprehensive Phylogenetic Analysis of Bovine Non-aureus Staphylococci Species Based on Whole-Genome Sequencing.</title>
        <authorList>
            <person name="Naushad S."/>
            <person name="Barkema H.W."/>
            <person name="Luby C."/>
            <person name="Condas L.A."/>
            <person name="Nobrega D.B."/>
            <person name="Carson D.A."/>
            <person name="De Buck J."/>
        </authorList>
    </citation>
    <scope>NUCLEOTIDE SEQUENCE [LARGE SCALE GENOMIC DNA]</scope>
    <source>
        <strain evidence="1 2">SNUC 1231</strain>
    </source>
</reference>
<accession>A0A9Q6HMV4</accession>
<dbReference type="Proteomes" id="UP000241960">
    <property type="component" value="Unassembled WGS sequence"/>
</dbReference>
<gene>
    <name evidence="1" type="ORF">BU058_10400</name>
</gene>
<dbReference type="RefSeq" id="WP_107545269.1">
    <property type="nucleotide sequence ID" value="NZ_PZFQ01000036.1"/>
</dbReference>
<dbReference type="AlphaFoldDB" id="A0A9Q6HMV4"/>
<protein>
    <recommendedName>
        <fullName evidence="3">Bacteriocin</fullName>
    </recommendedName>
</protein>
<sequence>MEKLNYNEKKSIVGGSSVAKCVVSTGAGAAAGAFYGSSLGPLGTAGGAIIGGLTTGVANGACDK</sequence>
<proteinExistence type="predicted"/>
<name>A0A9Q6HMV4_9STAP</name>
<dbReference type="EMBL" id="PZFQ01000036">
    <property type="protein sequence ID" value="PTI74644.1"/>
    <property type="molecule type" value="Genomic_DNA"/>
</dbReference>
<evidence type="ECO:0000313" key="2">
    <source>
        <dbReference type="Proteomes" id="UP000241960"/>
    </source>
</evidence>
<organism evidence="1 2">
    <name type="scientific">Staphylococcus succinus</name>
    <dbReference type="NCBI Taxonomy" id="61015"/>
    <lineage>
        <taxon>Bacteria</taxon>
        <taxon>Bacillati</taxon>
        <taxon>Bacillota</taxon>
        <taxon>Bacilli</taxon>
        <taxon>Bacillales</taxon>
        <taxon>Staphylococcaceae</taxon>
        <taxon>Staphylococcus</taxon>
    </lineage>
</organism>
<dbReference type="GO" id="GO:0042742">
    <property type="term" value="P:defense response to bacterium"/>
    <property type="evidence" value="ECO:0007669"/>
    <property type="project" value="InterPro"/>
</dbReference>